<dbReference type="Proteomes" id="UP000248961">
    <property type="component" value="Unassembled WGS sequence"/>
</dbReference>
<dbReference type="OrthoDB" id="366390at2759"/>
<dbReference type="AlphaFoldDB" id="A0A395HRL7"/>
<dbReference type="InterPro" id="IPR002110">
    <property type="entry name" value="Ankyrin_rpt"/>
</dbReference>
<dbReference type="PANTHER" id="PTHR24189">
    <property type="entry name" value="MYOTROPHIN"/>
    <property type="match status" value="1"/>
</dbReference>
<dbReference type="STRING" id="1450537.A0A395HRL7"/>
<dbReference type="InterPro" id="IPR036770">
    <property type="entry name" value="Ankyrin_rpt-contain_sf"/>
</dbReference>
<proteinExistence type="predicted"/>
<feature type="compositionally biased region" description="Acidic residues" evidence="3">
    <location>
        <begin position="95"/>
        <end position="106"/>
    </location>
</feature>
<dbReference type="VEuPathDB" id="FungiDB:BO97DRAFT_426361"/>
<dbReference type="RefSeq" id="XP_025549745.1">
    <property type="nucleotide sequence ID" value="XM_025697120.1"/>
</dbReference>
<dbReference type="SUPFAM" id="SSF81383">
    <property type="entry name" value="F-box domain"/>
    <property type="match status" value="1"/>
</dbReference>
<name>A0A395HRL7_ASPHC</name>
<keyword evidence="2" id="KW-0040">ANK repeat</keyword>
<dbReference type="GO" id="GO:0005634">
    <property type="term" value="C:nucleus"/>
    <property type="evidence" value="ECO:0007669"/>
    <property type="project" value="TreeGrafter"/>
</dbReference>
<accession>A0A395HRL7</accession>
<sequence length="419" mass="45775">MLTDLPLELLFHIAHLLDSPHALNALVQTNHRLYDSLNPTLFRVHVRQHSPRPPEALWWAAENGRLPTIHQLLAAGASLPSPPVVKDTSSQGPTDSEDEDSSEEEENRCHPIFLAPQAGHGEVVDFFLSQGVSPDIKDRSGSTLLCAAVREQQFDIAESLLQRGANPWQPHDTQVCAMGWAVTKDTAGTRNEPRFVPLLLHYGEKHQAIDPSLKAVVLQEGLLKAFAQSGTEHIARMLLAAGADPNYLGPKARVTPLAQAAGMRNFAMVKLLVEEAGGDLNLLNDRQEGPLSEAAVRTHCFWWKWDDGTSHYGFMRARSQSPAWKVQVDAETMAEMVAMTAFLLDLGADIRRGGGDLALANAIKSHNAELAQFLQVRGARVQALNDSDQPALELAILNGELPKAADLSLESGVYFRVTG</sequence>
<keyword evidence="1" id="KW-0677">Repeat</keyword>
<dbReference type="GO" id="GO:2000812">
    <property type="term" value="P:regulation of barbed-end actin filament capping"/>
    <property type="evidence" value="ECO:0007669"/>
    <property type="project" value="TreeGrafter"/>
</dbReference>
<dbReference type="Pfam" id="PF12796">
    <property type="entry name" value="Ank_2"/>
    <property type="match status" value="1"/>
</dbReference>
<evidence type="ECO:0000313" key="4">
    <source>
        <dbReference type="EMBL" id="RAL10591.1"/>
    </source>
</evidence>
<dbReference type="InterPro" id="IPR050745">
    <property type="entry name" value="Multifunctional_regulatory"/>
</dbReference>
<feature type="region of interest" description="Disordered" evidence="3">
    <location>
        <begin position="77"/>
        <end position="107"/>
    </location>
</feature>
<evidence type="ECO:0000256" key="3">
    <source>
        <dbReference type="SAM" id="MobiDB-lite"/>
    </source>
</evidence>
<dbReference type="EMBL" id="KZ824294">
    <property type="protein sequence ID" value="RAL10591.1"/>
    <property type="molecule type" value="Genomic_DNA"/>
</dbReference>
<dbReference type="GO" id="GO:0005737">
    <property type="term" value="C:cytoplasm"/>
    <property type="evidence" value="ECO:0007669"/>
    <property type="project" value="TreeGrafter"/>
</dbReference>
<keyword evidence="5" id="KW-1185">Reference proteome</keyword>
<organism evidence="4 5">
    <name type="scientific">Aspergillus homomorphus (strain CBS 101889)</name>
    <dbReference type="NCBI Taxonomy" id="1450537"/>
    <lineage>
        <taxon>Eukaryota</taxon>
        <taxon>Fungi</taxon>
        <taxon>Dikarya</taxon>
        <taxon>Ascomycota</taxon>
        <taxon>Pezizomycotina</taxon>
        <taxon>Eurotiomycetes</taxon>
        <taxon>Eurotiomycetidae</taxon>
        <taxon>Eurotiales</taxon>
        <taxon>Aspergillaceae</taxon>
        <taxon>Aspergillus</taxon>
        <taxon>Aspergillus subgen. Circumdati</taxon>
    </lineage>
</organism>
<dbReference type="SMART" id="SM00248">
    <property type="entry name" value="ANK"/>
    <property type="match status" value="6"/>
</dbReference>
<dbReference type="InterPro" id="IPR036047">
    <property type="entry name" value="F-box-like_dom_sf"/>
</dbReference>
<dbReference type="PANTHER" id="PTHR24189:SF50">
    <property type="entry name" value="ANKYRIN REPEAT AND SOCS BOX PROTEIN 2"/>
    <property type="match status" value="1"/>
</dbReference>
<reference evidence="4 5" key="1">
    <citation type="submission" date="2018-02" db="EMBL/GenBank/DDBJ databases">
        <title>The genomes of Aspergillus section Nigri reveals drivers in fungal speciation.</title>
        <authorList>
            <consortium name="DOE Joint Genome Institute"/>
            <person name="Vesth T.C."/>
            <person name="Nybo J."/>
            <person name="Theobald S."/>
            <person name="Brandl J."/>
            <person name="Frisvad J.C."/>
            <person name="Nielsen K.F."/>
            <person name="Lyhne E.K."/>
            <person name="Kogle M.E."/>
            <person name="Kuo A."/>
            <person name="Riley R."/>
            <person name="Clum A."/>
            <person name="Nolan M."/>
            <person name="Lipzen A."/>
            <person name="Salamov A."/>
            <person name="Henrissat B."/>
            <person name="Wiebenga A."/>
            <person name="De vries R.P."/>
            <person name="Grigoriev I.V."/>
            <person name="Mortensen U.H."/>
            <person name="Andersen M.R."/>
            <person name="Baker S.E."/>
        </authorList>
    </citation>
    <scope>NUCLEOTIDE SEQUENCE [LARGE SCALE GENOMIC DNA]</scope>
    <source>
        <strain evidence="4 5">CBS 101889</strain>
    </source>
</reference>
<gene>
    <name evidence="4" type="ORF">BO97DRAFT_426361</name>
</gene>
<evidence type="ECO:0000256" key="2">
    <source>
        <dbReference type="ARBA" id="ARBA00023043"/>
    </source>
</evidence>
<dbReference type="GeneID" id="37201409"/>
<dbReference type="Gene3D" id="1.25.40.20">
    <property type="entry name" value="Ankyrin repeat-containing domain"/>
    <property type="match status" value="2"/>
</dbReference>
<dbReference type="SUPFAM" id="SSF48403">
    <property type="entry name" value="Ankyrin repeat"/>
    <property type="match status" value="2"/>
</dbReference>
<protein>
    <submittedName>
        <fullName evidence="4">Ankyrin</fullName>
    </submittedName>
</protein>
<evidence type="ECO:0000256" key="1">
    <source>
        <dbReference type="ARBA" id="ARBA00022737"/>
    </source>
</evidence>
<evidence type="ECO:0000313" key="5">
    <source>
        <dbReference type="Proteomes" id="UP000248961"/>
    </source>
</evidence>